<keyword evidence="1" id="KW-0732">Signal</keyword>
<evidence type="ECO:0008006" key="4">
    <source>
        <dbReference type="Google" id="ProtNLM"/>
    </source>
</evidence>
<name>A0ABP8IHN4_9BACT</name>
<protein>
    <recommendedName>
        <fullName evidence="4">DUF4136 domain-containing protein</fullName>
    </recommendedName>
</protein>
<comment type="caution">
    <text evidence="2">The sequence shown here is derived from an EMBL/GenBank/DDBJ whole genome shotgun (WGS) entry which is preliminary data.</text>
</comment>
<gene>
    <name evidence="2" type="ORF">GCM10023185_24600</name>
</gene>
<organism evidence="2 3">
    <name type="scientific">Hymenobacter saemangeumensis</name>
    <dbReference type="NCBI Taxonomy" id="1084522"/>
    <lineage>
        <taxon>Bacteria</taxon>
        <taxon>Pseudomonadati</taxon>
        <taxon>Bacteroidota</taxon>
        <taxon>Cytophagia</taxon>
        <taxon>Cytophagales</taxon>
        <taxon>Hymenobacteraceae</taxon>
        <taxon>Hymenobacter</taxon>
    </lineage>
</organism>
<feature type="chain" id="PRO_5045077736" description="DUF4136 domain-containing protein" evidence="1">
    <location>
        <begin position="18"/>
        <end position="159"/>
    </location>
</feature>
<dbReference type="EMBL" id="BAABGZ010000027">
    <property type="protein sequence ID" value="GAA4358667.1"/>
    <property type="molecule type" value="Genomic_DNA"/>
</dbReference>
<dbReference type="Proteomes" id="UP001501153">
    <property type="component" value="Unassembled WGS sequence"/>
</dbReference>
<evidence type="ECO:0000313" key="3">
    <source>
        <dbReference type="Proteomes" id="UP001501153"/>
    </source>
</evidence>
<evidence type="ECO:0000256" key="1">
    <source>
        <dbReference type="SAM" id="SignalP"/>
    </source>
</evidence>
<reference evidence="3" key="1">
    <citation type="journal article" date="2019" name="Int. J. Syst. Evol. Microbiol.">
        <title>The Global Catalogue of Microorganisms (GCM) 10K type strain sequencing project: providing services to taxonomists for standard genome sequencing and annotation.</title>
        <authorList>
            <consortium name="The Broad Institute Genomics Platform"/>
            <consortium name="The Broad Institute Genome Sequencing Center for Infectious Disease"/>
            <person name="Wu L."/>
            <person name="Ma J."/>
        </authorList>
    </citation>
    <scope>NUCLEOTIDE SEQUENCE [LARGE SCALE GENOMIC DNA]</scope>
    <source>
        <strain evidence="3">JCM 17923</strain>
    </source>
</reference>
<keyword evidence="3" id="KW-1185">Reference proteome</keyword>
<accession>A0ABP8IHN4</accession>
<feature type="signal peptide" evidence="1">
    <location>
        <begin position="1"/>
        <end position="17"/>
    </location>
</feature>
<sequence length="159" mass="17749">MKLWHVVALLAPCPAWAQYPSLSRTPFSGANELVVHVPDSGALAWARAARVLTARGYQLLRPEPAAHRLKTVPRPVQQYAFAKETIEVRVFGQYLVVRGVIHYPDSVRYPAVPVVMPANRGRNEIQAQAWDELEAVARALKGAVWYQAPINAASKWPFK</sequence>
<evidence type="ECO:0000313" key="2">
    <source>
        <dbReference type="EMBL" id="GAA4358667.1"/>
    </source>
</evidence>
<proteinExistence type="predicted"/>